<dbReference type="EMBL" id="CAJFCV020000002">
    <property type="protein sequence ID" value="CAG9100459.1"/>
    <property type="molecule type" value="Genomic_DNA"/>
</dbReference>
<keyword evidence="4" id="KW-0378">Hydrolase</keyword>
<dbReference type="Proteomes" id="UP000095284">
    <property type="component" value="Unplaced"/>
</dbReference>
<dbReference type="AlphaFoldDB" id="A0A1I7S996"/>
<reference evidence="7" key="2">
    <citation type="submission" date="2020-09" db="EMBL/GenBank/DDBJ databases">
        <authorList>
            <person name="Kikuchi T."/>
        </authorList>
    </citation>
    <scope>NUCLEOTIDE SEQUENCE</scope>
    <source>
        <strain evidence="7">Ka4C1</strain>
    </source>
</reference>
<dbReference type="PANTHER" id="PTHR11010:SF38">
    <property type="entry name" value="LYSOSOMAL PRO-X CARBOXYPEPTIDASE"/>
    <property type="match status" value="1"/>
</dbReference>
<dbReference type="Gene3D" id="3.40.50.1820">
    <property type="entry name" value="alpha/beta hydrolase"/>
    <property type="match status" value="2"/>
</dbReference>
<reference evidence="10" key="1">
    <citation type="submission" date="2016-11" db="UniProtKB">
        <authorList>
            <consortium name="WormBaseParasite"/>
        </authorList>
    </citation>
    <scope>IDENTIFICATION</scope>
</reference>
<evidence type="ECO:0000256" key="5">
    <source>
        <dbReference type="ARBA" id="ARBA00023180"/>
    </source>
</evidence>
<dbReference type="InterPro" id="IPR008758">
    <property type="entry name" value="Peptidase_S28"/>
</dbReference>
<evidence type="ECO:0000256" key="4">
    <source>
        <dbReference type="ARBA" id="ARBA00022801"/>
    </source>
</evidence>
<organism evidence="8 10">
    <name type="scientific">Bursaphelenchus xylophilus</name>
    <name type="common">Pinewood nematode worm</name>
    <name type="synonym">Aphelenchoides xylophilus</name>
    <dbReference type="NCBI Taxonomy" id="6326"/>
    <lineage>
        <taxon>Eukaryota</taxon>
        <taxon>Metazoa</taxon>
        <taxon>Ecdysozoa</taxon>
        <taxon>Nematoda</taxon>
        <taxon>Chromadorea</taxon>
        <taxon>Rhabditida</taxon>
        <taxon>Tylenchina</taxon>
        <taxon>Tylenchomorpha</taxon>
        <taxon>Aphelenchoidea</taxon>
        <taxon>Aphelenchoididae</taxon>
        <taxon>Bursaphelenchus</taxon>
    </lineage>
</organism>
<feature type="chain" id="PRO_5036308753" evidence="6">
    <location>
        <begin position="20"/>
        <end position="449"/>
    </location>
</feature>
<feature type="signal peptide" evidence="6">
    <location>
        <begin position="1"/>
        <end position="19"/>
    </location>
</feature>
<dbReference type="eggNOG" id="KOG2182">
    <property type="taxonomic scope" value="Eukaryota"/>
</dbReference>
<dbReference type="EMBL" id="CAJFDI010000002">
    <property type="protein sequence ID" value="CAD5217098.1"/>
    <property type="molecule type" value="Genomic_DNA"/>
</dbReference>
<keyword evidence="5" id="KW-0325">Glycoprotein</keyword>
<dbReference type="GO" id="GO:0006508">
    <property type="term" value="P:proteolysis"/>
    <property type="evidence" value="ECO:0007669"/>
    <property type="project" value="UniProtKB-KW"/>
</dbReference>
<accession>A0A1I7S996</accession>
<keyword evidence="2" id="KW-0645">Protease</keyword>
<evidence type="ECO:0000313" key="10">
    <source>
        <dbReference type="WBParaSite" id="BXY_0959200.1"/>
    </source>
</evidence>
<dbReference type="Proteomes" id="UP000659654">
    <property type="component" value="Unassembled WGS sequence"/>
</dbReference>
<dbReference type="GO" id="GO:0008239">
    <property type="term" value="F:dipeptidyl-peptidase activity"/>
    <property type="evidence" value="ECO:0007669"/>
    <property type="project" value="TreeGrafter"/>
</dbReference>
<keyword evidence="3 6" id="KW-0732">Signal</keyword>
<comment type="similarity">
    <text evidence="1">Belongs to the peptidase S28 family.</text>
</comment>
<protein>
    <submittedName>
        <fullName evidence="7">(pine wood nematode) hypothetical protein</fullName>
    </submittedName>
</protein>
<dbReference type="Pfam" id="PF05577">
    <property type="entry name" value="Peptidase_S28"/>
    <property type="match status" value="2"/>
</dbReference>
<dbReference type="OrthoDB" id="1735038at2759"/>
<evidence type="ECO:0000313" key="9">
    <source>
        <dbReference type="Proteomes" id="UP000659654"/>
    </source>
</evidence>
<evidence type="ECO:0000313" key="7">
    <source>
        <dbReference type="EMBL" id="CAD5217098.1"/>
    </source>
</evidence>
<evidence type="ECO:0000256" key="1">
    <source>
        <dbReference type="ARBA" id="ARBA00011079"/>
    </source>
</evidence>
<proteinExistence type="inferred from homology"/>
<keyword evidence="9" id="KW-1185">Reference proteome</keyword>
<dbReference type="GO" id="GO:0070008">
    <property type="term" value="F:serine-type exopeptidase activity"/>
    <property type="evidence" value="ECO:0007669"/>
    <property type="project" value="InterPro"/>
</dbReference>
<dbReference type="Proteomes" id="UP000582659">
    <property type="component" value="Unassembled WGS sequence"/>
</dbReference>
<dbReference type="SMR" id="A0A1I7S996"/>
<gene>
    <name evidence="7" type="ORF">BXYJ_LOCUS4865</name>
</gene>
<evidence type="ECO:0000256" key="3">
    <source>
        <dbReference type="ARBA" id="ARBA00022729"/>
    </source>
</evidence>
<sequence length="449" mass="52301">MMWRLVFLVILFTRLEVNARLQIGPYLEPTVRPSFGSNFVWAKVDNFDPDNNQTWKQYYYERSRSDSNVNILYIGGEGPNSLQKLDAAVSPSYPGLVEDLRQAFGAAVYTLEHRYYQSSYPVKHPRTAEDFKYLSSQQALADIENFIKAMNKGRRNQKWITIGGSYAGMLAIWHRQLYPQSTVGTIGSSGPVHAVANFTSFFMVAQIGYKQQYPKCYEWLKKAFAEFKVLLENKDDKLKKLYPVLAERYDIEKEEDAHYFAYHVVSDAYTQIQFRIWGICGHYSPTPNETPVQTLARLFGHTADDIESVYWRSWMWQVCNEFGFFYSPDDANCLANGIYDIKKVYGVQCKRFFGPKFTYEYMEKQIQKTLDFYQMDKPYPATNAIITNSVYDPWSGQGLKKATSDTVKFFWIRNGTHCHDLYSGSNPDVYESRKVIKQEVARWIRESRN</sequence>
<dbReference type="InterPro" id="IPR029058">
    <property type="entry name" value="AB_hydrolase_fold"/>
</dbReference>
<evidence type="ECO:0000256" key="2">
    <source>
        <dbReference type="ARBA" id="ARBA00022670"/>
    </source>
</evidence>
<dbReference type="SUPFAM" id="SSF53474">
    <property type="entry name" value="alpha/beta-Hydrolases"/>
    <property type="match status" value="1"/>
</dbReference>
<dbReference type="PANTHER" id="PTHR11010">
    <property type="entry name" value="PROTEASE S28 PRO-X CARBOXYPEPTIDASE-RELATED"/>
    <property type="match status" value="1"/>
</dbReference>
<evidence type="ECO:0000256" key="6">
    <source>
        <dbReference type="SAM" id="SignalP"/>
    </source>
</evidence>
<evidence type="ECO:0000313" key="8">
    <source>
        <dbReference type="Proteomes" id="UP000095284"/>
    </source>
</evidence>
<name>A0A1I7S996_BURXY</name>
<dbReference type="WBParaSite" id="BXY_0959200.1">
    <property type="protein sequence ID" value="BXY_0959200.1"/>
    <property type="gene ID" value="BXY_0959200"/>
</dbReference>